<dbReference type="InterPro" id="IPR011035">
    <property type="entry name" value="Ribosomal_bL25/Gln-tRNA_synth"/>
</dbReference>
<gene>
    <name evidence="5" type="primary">rplY</name>
    <name evidence="5" type="synonym">ctc</name>
    <name evidence="9" type="ORF">MTY_1180</name>
</gene>
<name>A0A0S6UDK5_NEOTH</name>
<dbReference type="HAMAP" id="MF_01334">
    <property type="entry name" value="Ribosomal_bL25_CTC"/>
    <property type="match status" value="1"/>
</dbReference>
<dbReference type="NCBIfam" id="NF004139">
    <property type="entry name" value="PRK05618.4-2"/>
    <property type="match status" value="1"/>
</dbReference>
<keyword evidence="1 5" id="KW-0699">rRNA-binding</keyword>
<sequence length="211" mass="22911">MRAMQAQTLEVTMRPEVGKQAARRLRRQGKLPGIIYGKKIANLAVIIPARQLEHILATEGENALLKLVVSGDGQNKEFTAVIREVQRHPLKGNLTHVDFYQVSMEDKLRATVPVILEGEARGVKEGGILQHGVREIEIESLPADLPESIVVDVSHLGVGEHLTVGEIKVPAGVKILSEPDTVIATVVTTRAVETETEEETTTGESPAQPAE</sequence>
<keyword evidence="4 5" id="KW-0687">Ribonucleoprotein</keyword>
<evidence type="ECO:0000256" key="6">
    <source>
        <dbReference type="SAM" id="MobiDB-lite"/>
    </source>
</evidence>
<evidence type="ECO:0000256" key="5">
    <source>
        <dbReference type="HAMAP-Rule" id="MF_01334"/>
    </source>
</evidence>
<comment type="subunit">
    <text evidence="5">Part of the 50S ribosomal subunit; part of the 5S rRNA/L5/L18/L25 subcomplex. Contacts the 5S rRNA. Binds to the 5S rRNA independently of L5 and L18.</text>
</comment>
<evidence type="ECO:0000259" key="8">
    <source>
        <dbReference type="Pfam" id="PF14693"/>
    </source>
</evidence>
<organism evidence="9">
    <name type="scientific">Moorella thermoacetica Y72</name>
    <dbReference type="NCBI Taxonomy" id="1325331"/>
    <lineage>
        <taxon>Bacteria</taxon>
        <taxon>Bacillati</taxon>
        <taxon>Bacillota</taxon>
        <taxon>Clostridia</taxon>
        <taxon>Neomoorellales</taxon>
        <taxon>Neomoorellaceae</taxon>
        <taxon>Neomoorella</taxon>
    </lineage>
</organism>
<dbReference type="NCBIfam" id="TIGR00731">
    <property type="entry name" value="bL25_bact_ctc"/>
    <property type="match status" value="1"/>
</dbReference>
<dbReference type="GO" id="GO:0003735">
    <property type="term" value="F:structural constituent of ribosome"/>
    <property type="evidence" value="ECO:0007669"/>
    <property type="project" value="InterPro"/>
</dbReference>
<evidence type="ECO:0000259" key="7">
    <source>
        <dbReference type="Pfam" id="PF01386"/>
    </source>
</evidence>
<evidence type="ECO:0000256" key="3">
    <source>
        <dbReference type="ARBA" id="ARBA00022980"/>
    </source>
</evidence>
<evidence type="ECO:0000256" key="1">
    <source>
        <dbReference type="ARBA" id="ARBA00022730"/>
    </source>
</evidence>
<dbReference type="CDD" id="cd00495">
    <property type="entry name" value="Ribosomal_L25_TL5_CTC"/>
    <property type="match status" value="1"/>
</dbReference>
<dbReference type="SUPFAM" id="SSF50715">
    <property type="entry name" value="Ribosomal protein L25-like"/>
    <property type="match status" value="1"/>
</dbReference>
<dbReference type="EMBL" id="DF238840">
    <property type="protein sequence ID" value="GAF25843.1"/>
    <property type="molecule type" value="Genomic_DNA"/>
</dbReference>
<dbReference type="Pfam" id="PF14693">
    <property type="entry name" value="Ribosomal_TL5_C"/>
    <property type="match status" value="1"/>
</dbReference>
<dbReference type="InterPro" id="IPR020057">
    <property type="entry name" value="Ribosomal_bL25_b-dom"/>
</dbReference>
<dbReference type="NCBIfam" id="NF004133">
    <property type="entry name" value="PRK05618.2-4"/>
    <property type="match status" value="1"/>
</dbReference>
<feature type="domain" description="Large ribosomal subunit protein bL25 L25" evidence="7">
    <location>
        <begin position="9"/>
        <end position="99"/>
    </location>
</feature>
<keyword evidence="3 5" id="KW-0689">Ribosomal protein</keyword>
<dbReference type="Pfam" id="PF01386">
    <property type="entry name" value="Ribosomal_L25p"/>
    <property type="match status" value="1"/>
</dbReference>
<feature type="domain" description="Large ribosomal subunit protein bL25 beta" evidence="8">
    <location>
        <begin position="107"/>
        <end position="189"/>
    </location>
</feature>
<dbReference type="InterPro" id="IPR001021">
    <property type="entry name" value="Ribosomal_bL25_long"/>
</dbReference>
<dbReference type="NCBIfam" id="NF004612">
    <property type="entry name" value="PRK05943.1"/>
    <property type="match status" value="1"/>
</dbReference>
<dbReference type="InterPro" id="IPR029751">
    <property type="entry name" value="Ribosomal_L25_dom"/>
</dbReference>
<evidence type="ECO:0000313" key="9">
    <source>
        <dbReference type="EMBL" id="GAF25843.1"/>
    </source>
</evidence>
<dbReference type="GO" id="GO:0008097">
    <property type="term" value="F:5S rRNA binding"/>
    <property type="evidence" value="ECO:0007669"/>
    <property type="project" value="InterPro"/>
</dbReference>
<dbReference type="InterPro" id="IPR020056">
    <property type="entry name" value="Rbsml_bL25/Gln-tRNA_synth_N"/>
</dbReference>
<dbReference type="InterPro" id="IPR037121">
    <property type="entry name" value="Ribosomal_bL25_C"/>
</dbReference>
<reference evidence="9" key="1">
    <citation type="journal article" date="2014" name="Gene">
        <title>Genome-guided analysis of transformation efficiency and carbon dioxide assimilation by Moorella thermoacetica Y72.</title>
        <authorList>
            <person name="Tsukahara K."/>
            <person name="Kita A."/>
            <person name="Nakashimada Y."/>
            <person name="Hoshino T."/>
            <person name="Murakami K."/>
        </authorList>
    </citation>
    <scope>NUCLEOTIDE SEQUENCE [LARGE SCALE GENOMIC DNA]</scope>
    <source>
        <strain evidence="9">Y72</strain>
    </source>
</reference>
<dbReference type="PANTHER" id="PTHR33284">
    <property type="entry name" value="RIBOSOMAL PROTEIN L25/GLN-TRNA SYNTHETASE, ANTI-CODON-BINDING DOMAIN-CONTAINING PROTEIN"/>
    <property type="match status" value="1"/>
</dbReference>
<evidence type="ECO:0000256" key="2">
    <source>
        <dbReference type="ARBA" id="ARBA00022884"/>
    </source>
</evidence>
<dbReference type="Gene3D" id="2.40.240.10">
    <property type="entry name" value="Ribosomal Protein L25, Chain P"/>
    <property type="match status" value="1"/>
</dbReference>
<proteinExistence type="inferred from homology"/>
<protein>
    <recommendedName>
        <fullName evidence="5">Large ribosomal subunit protein bL25</fullName>
    </recommendedName>
    <alternativeName>
        <fullName evidence="5">General stress protein CTC</fullName>
    </alternativeName>
</protein>
<feature type="region of interest" description="Disordered" evidence="6">
    <location>
        <begin position="191"/>
        <end position="211"/>
    </location>
</feature>
<dbReference type="AlphaFoldDB" id="A0A0S6UDK5"/>
<dbReference type="GO" id="GO:0022625">
    <property type="term" value="C:cytosolic large ribosomal subunit"/>
    <property type="evidence" value="ECO:0007669"/>
    <property type="project" value="TreeGrafter"/>
</dbReference>
<comment type="function">
    <text evidence="5">This is one of the proteins that binds to the 5S RNA in the ribosome where it forms part of the central protuberance.</text>
</comment>
<evidence type="ECO:0000256" key="4">
    <source>
        <dbReference type="ARBA" id="ARBA00023274"/>
    </source>
</evidence>
<dbReference type="Gene3D" id="2.170.120.20">
    <property type="entry name" value="Ribosomal protein L25, beta domain"/>
    <property type="match status" value="1"/>
</dbReference>
<comment type="similarity">
    <text evidence="5">Belongs to the bacterial ribosomal protein bL25 family. CTC subfamily.</text>
</comment>
<accession>A0A0S6UDK5</accession>
<dbReference type="Proteomes" id="UP000063718">
    <property type="component" value="Unassembled WGS sequence"/>
</dbReference>
<keyword evidence="2 5" id="KW-0694">RNA-binding</keyword>
<dbReference type="GO" id="GO:0006412">
    <property type="term" value="P:translation"/>
    <property type="evidence" value="ECO:0007669"/>
    <property type="project" value="UniProtKB-UniRule"/>
</dbReference>
<dbReference type="InterPro" id="IPR020930">
    <property type="entry name" value="Ribosomal_uL5_bac-type"/>
</dbReference>
<dbReference type="PANTHER" id="PTHR33284:SF1">
    <property type="entry name" value="RIBOSOMAL PROTEIN L25_GLN-TRNA SYNTHETASE, ANTI-CODON-BINDING DOMAIN-CONTAINING PROTEIN"/>
    <property type="match status" value="1"/>
</dbReference>